<dbReference type="InterPro" id="IPR012334">
    <property type="entry name" value="Pectin_lyas_fold"/>
</dbReference>
<dbReference type="InterPro" id="IPR006626">
    <property type="entry name" value="PbH1"/>
</dbReference>
<evidence type="ECO:0000256" key="1">
    <source>
        <dbReference type="SAM" id="MobiDB-lite"/>
    </source>
</evidence>
<feature type="domain" description="Right handed beta helix" evidence="2">
    <location>
        <begin position="61"/>
        <end position="177"/>
    </location>
</feature>
<dbReference type="SUPFAM" id="SSF51126">
    <property type="entry name" value="Pectin lyase-like"/>
    <property type="match status" value="1"/>
</dbReference>
<evidence type="ECO:0000313" key="4">
    <source>
        <dbReference type="Proteomes" id="UP000573001"/>
    </source>
</evidence>
<gene>
    <name evidence="3" type="ORF">HP507_10750</name>
</gene>
<dbReference type="RefSeq" id="WP_175351784.1">
    <property type="nucleotide sequence ID" value="NZ_BAAAWQ010000001.1"/>
</dbReference>
<dbReference type="Pfam" id="PF13229">
    <property type="entry name" value="Beta_helix"/>
    <property type="match status" value="1"/>
</dbReference>
<dbReference type="InterPro" id="IPR039448">
    <property type="entry name" value="Beta_helix"/>
</dbReference>
<sequence>MTTDEDALRVTASHVWVDRPVITGAGATTGGTGRGIAFLGTPERPLGRGMVTGGELRELPHDGVYIAYYDDFDVTGVRISRTGYSGVMTTGARNGMIQDNRIEDILQPAGRPNSYGIALGRDATRDMSIARRSSGIRVLRNHVENVRNWEGIDTHAGQDIEIRGNTVIGCRVGIAAVPSKDPADRMETLGAPRDVLIEENDVVRDLDLEPGAGIIMSGAGTTVGSTRERARGSISSNTVRGGAGSSGEGAIVVKLSEDTTVSGNTIVESIMSAIALPHSNSRIAIHDNVVEGVSGTSVGINVVHGVNDGAIIGNRFRATDPRLRVAVRFGSAPNVFTVRENEFNDAMVQVARGGATVSE</sequence>
<dbReference type="Gene3D" id="2.160.20.10">
    <property type="entry name" value="Single-stranded right-handed beta-helix, Pectin lyase-like"/>
    <property type="match status" value="1"/>
</dbReference>
<organism evidence="3 4">
    <name type="scientific">Curtobacterium pusillum</name>
    <dbReference type="NCBI Taxonomy" id="69373"/>
    <lineage>
        <taxon>Bacteria</taxon>
        <taxon>Bacillati</taxon>
        <taxon>Actinomycetota</taxon>
        <taxon>Actinomycetes</taxon>
        <taxon>Micrococcales</taxon>
        <taxon>Microbacteriaceae</taxon>
        <taxon>Curtobacterium</taxon>
    </lineage>
</organism>
<feature type="region of interest" description="Disordered" evidence="1">
    <location>
        <begin position="219"/>
        <end position="242"/>
    </location>
</feature>
<evidence type="ECO:0000313" key="3">
    <source>
        <dbReference type="EMBL" id="NUU14309.1"/>
    </source>
</evidence>
<dbReference type="Proteomes" id="UP000573001">
    <property type="component" value="Unassembled WGS sequence"/>
</dbReference>
<reference evidence="3 4" key="1">
    <citation type="submission" date="2020-05" db="EMBL/GenBank/DDBJ databases">
        <title>Genome Sequencing of Type Strains.</title>
        <authorList>
            <person name="Lemaire J.F."/>
            <person name="Inderbitzin P."/>
            <person name="Gregorio O.A."/>
            <person name="Collins S.B."/>
            <person name="Wespe N."/>
            <person name="Knight-Connoni V."/>
        </authorList>
    </citation>
    <scope>NUCLEOTIDE SEQUENCE [LARGE SCALE GENOMIC DNA]</scope>
    <source>
        <strain evidence="3 4">ATCC 19096</strain>
    </source>
</reference>
<evidence type="ECO:0000259" key="2">
    <source>
        <dbReference type="Pfam" id="PF13229"/>
    </source>
</evidence>
<dbReference type="SMART" id="SM00710">
    <property type="entry name" value="PbH1"/>
    <property type="match status" value="8"/>
</dbReference>
<accession>A0ABX2M8B5</accession>
<dbReference type="EMBL" id="JABMCE010000079">
    <property type="protein sequence ID" value="NUU14309.1"/>
    <property type="molecule type" value="Genomic_DNA"/>
</dbReference>
<name>A0ABX2M8B5_9MICO</name>
<comment type="caution">
    <text evidence="3">The sequence shown here is derived from an EMBL/GenBank/DDBJ whole genome shotgun (WGS) entry which is preliminary data.</text>
</comment>
<dbReference type="InterPro" id="IPR011050">
    <property type="entry name" value="Pectin_lyase_fold/virulence"/>
</dbReference>
<protein>
    <recommendedName>
        <fullName evidence="2">Right handed beta helix domain-containing protein</fullName>
    </recommendedName>
</protein>
<proteinExistence type="predicted"/>
<keyword evidence="4" id="KW-1185">Reference proteome</keyword>